<sequence>MVTGVDGTTAAVRALDAAAREAARRDTDLEILYAVSDLDEAGPVLASAVSRVRGRHPGMPVTTTAVVGDPARALARRGRDAALTVVGSRGLGGLAGLLLGSVSLRLVAQAHGPLLLVRGEQAAGLAGPGHGEVILALGNGSDTDAAAYAFEEAARRGTRLRVLHTRACRPPLLAGTGAAIRRDGTNGEMPASRVNTLLGPDSGPPRQRHRRLRRDVGATRSAAAHALIQATSGAGVVVATAGRRRRGTGLSPDPVTHALLRHSHCPVVLVPASR</sequence>
<organism evidence="4 5">
    <name type="scientific">Streptomyces lycii</name>
    <dbReference type="NCBI Taxonomy" id="2654337"/>
    <lineage>
        <taxon>Bacteria</taxon>
        <taxon>Bacillati</taxon>
        <taxon>Actinomycetota</taxon>
        <taxon>Actinomycetes</taxon>
        <taxon>Kitasatosporales</taxon>
        <taxon>Streptomycetaceae</taxon>
        <taxon>Streptomyces</taxon>
    </lineage>
</organism>
<reference evidence="4 5" key="1">
    <citation type="submission" date="2019-10" db="EMBL/GenBank/DDBJ databases">
        <title>Streptomyces tenebrisbrunneis sp.nov., an endogenous actinomycete isolated from of Lycium ruthenicum.</title>
        <authorList>
            <person name="Ma L."/>
        </authorList>
    </citation>
    <scope>NUCLEOTIDE SEQUENCE [LARGE SCALE GENOMIC DNA]</scope>
    <source>
        <strain evidence="4 5">TRM 66187</strain>
    </source>
</reference>
<dbReference type="InterPro" id="IPR014729">
    <property type="entry name" value="Rossmann-like_a/b/a_fold"/>
</dbReference>
<dbReference type="EMBL" id="WHPN01000422">
    <property type="protein sequence ID" value="KAF4405338.1"/>
    <property type="molecule type" value="Genomic_DNA"/>
</dbReference>
<evidence type="ECO:0000259" key="3">
    <source>
        <dbReference type="Pfam" id="PF00582"/>
    </source>
</evidence>
<dbReference type="PANTHER" id="PTHR46268:SF6">
    <property type="entry name" value="UNIVERSAL STRESS PROTEIN UP12"/>
    <property type="match status" value="1"/>
</dbReference>
<dbReference type="Gene3D" id="3.40.50.620">
    <property type="entry name" value="HUPs"/>
    <property type="match status" value="2"/>
</dbReference>
<dbReference type="Proteomes" id="UP000621266">
    <property type="component" value="Unassembled WGS sequence"/>
</dbReference>
<evidence type="ECO:0000256" key="1">
    <source>
        <dbReference type="ARBA" id="ARBA00008791"/>
    </source>
</evidence>
<comment type="similarity">
    <text evidence="1">Belongs to the universal stress protein A family.</text>
</comment>
<evidence type="ECO:0000313" key="4">
    <source>
        <dbReference type="EMBL" id="KAF4405338.1"/>
    </source>
</evidence>
<evidence type="ECO:0000313" key="5">
    <source>
        <dbReference type="Proteomes" id="UP000621266"/>
    </source>
</evidence>
<dbReference type="InterPro" id="IPR006016">
    <property type="entry name" value="UspA"/>
</dbReference>
<evidence type="ECO:0000256" key="2">
    <source>
        <dbReference type="SAM" id="MobiDB-lite"/>
    </source>
</evidence>
<dbReference type="Pfam" id="PF00582">
    <property type="entry name" value="Usp"/>
    <property type="match status" value="2"/>
</dbReference>
<proteinExistence type="inferred from homology"/>
<protein>
    <submittedName>
        <fullName evidence="4">Universal stress protein</fullName>
    </submittedName>
</protein>
<dbReference type="PANTHER" id="PTHR46268">
    <property type="entry name" value="STRESS RESPONSE PROTEIN NHAX"/>
    <property type="match status" value="1"/>
</dbReference>
<dbReference type="SUPFAM" id="SSF52402">
    <property type="entry name" value="Adenine nucleotide alpha hydrolases-like"/>
    <property type="match status" value="2"/>
</dbReference>
<keyword evidence="5" id="KW-1185">Reference proteome</keyword>
<feature type="region of interest" description="Disordered" evidence="2">
    <location>
        <begin position="178"/>
        <end position="209"/>
    </location>
</feature>
<accession>A0ABQ7FDJ1</accession>
<name>A0ABQ7FDJ1_9ACTN</name>
<feature type="domain" description="UspA" evidence="3">
    <location>
        <begin position="136"/>
        <end position="271"/>
    </location>
</feature>
<gene>
    <name evidence="4" type="ORF">GCU69_30935</name>
</gene>
<dbReference type="InterPro" id="IPR006015">
    <property type="entry name" value="Universal_stress_UspA"/>
</dbReference>
<dbReference type="PRINTS" id="PR01438">
    <property type="entry name" value="UNVRSLSTRESS"/>
</dbReference>
<feature type="domain" description="UspA" evidence="3">
    <location>
        <begin position="2"/>
        <end position="118"/>
    </location>
</feature>
<comment type="caution">
    <text evidence="4">The sequence shown here is derived from an EMBL/GenBank/DDBJ whole genome shotgun (WGS) entry which is preliminary data.</text>
</comment>